<dbReference type="InterPro" id="IPR027417">
    <property type="entry name" value="P-loop_NTPase"/>
</dbReference>
<reference evidence="1 2" key="1">
    <citation type="journal article" date="2016" name="Nat. Commun.">
        <title>Thousands of microbial genomes shed light on interconnected biogeochemical processes in an aquifer system.</title>
        <authorList>
            <person name="Anantharaman K."/>
            <person name="Brown C.T."/>
            <person name="Hug L.A."/>
            <person name="Sharon I."/>
            <person name="Castelle C.J."/>
            <person name="Probst A.J."/>
            <person name="Thomas B.C."/>
            <person name="Singh A."/>
            <person name="Wilkins M.J."/>
            <person name="Karaoz U."/>
            <person name="Brodie E.L."/>
            <person name="Williams K.H."/>
            <person name="Hubbard S.S."/>
            <person name="Banfield J.F."/>
        </authorList>
    </citation>
    <scope>NUCLEOTIDE SEQUENCE [LARGE SCALE GENOMIC DNA]</scope>
</reference>
<dbReference type="Proteomes" id="UP000177068">
    <property type="component" value="Unassembled WGS sequence"/>
</dbReference>
<name>A0A1G2U7M9_9BACT</name>
<dbReference type="SUPFAM" id="SSF52540">
    <property type="entry name" value="P-loop containing nucleoside triphosphate hydrolases"/>
    <property type="match status" value="1"/>
</dbReference>
<comment type="caution">
    <text evidence="1">The sequence shown here is derived from an EMBL/GenBank/DDBJ whole genome shotgun (WGS) entry which is preliminary data.</text>
</comment>
<evidence type="ECO:0000313" key="1">
    <source>
        <dbReference type="EMBL" id="OHB05496.1"/>
    </source>
</evidence>
<evidence type="ECO:0008006" key="3">
    <source>
        <dbReference type="Google" id="ProtNLM"/>
    </source>
</evidence>
<proteinExistence type="predicted"/>
<sequence>MTSRFGPKFAPITLAGLLAKPTKALKWLIENLIPIGSLNVLSGDPGSFKTWIILHIVLCISRGEPLFGQFATQKGRVLLVDEENREDLLKERFTLLGAKPEDAAMISLMSNFKVDSPTDMQMLKEVVVREKINLVIFDSLVRMHTKEENDARQMASVFEPFKELMREDVAVLFTHHHRKQTMGVKYSVSQGLRGSSDILAAVDSHLGVEYDSSRKMLTLTQGKSRQAEAVQPFEVSVVKGQDSLSLQFEGDAEKSLLGIDKAKNFIRNSLVLYPEGATRADLEDDTELGIGKNMFGGALQQLIEEGAIEAKPGKHNKKVYYLKAPETPSQTDF</sequence>
<dbReference type="Pfam" id="PF13481">
    <property type="entry name" value="AAA_25"/>
    <property type="match status" value="1"/>
</dbReference>
<gene>
    <name evidence="1" type="ORF">A3A26_01600</name>
</gene>
<evidence type="ECO:0000313" key="2">
    <source>
        <dbReference type="Proteomes" id="UP000177068"/>
    </source>
</evidence>
<dbReference type="EMBL" id="MHWG01000017">
    <property type="protein sequence ID" value="OHB05496.1"/>
    <property type="molecule type" value="Genomic_DNA"/>
</dbReference>
<dbReference type="AlphaFoldDB" id="A0A1G2U7M9"/>
<dbReference type="Gene3D" id="3.40.50.300">
    <property type="entry name" value="P-loop containing nucleotide triphosphate hydrolases"/>
    <property type="match status" value="1"/>
</dbReference>
<organism evidence="1 2">
    <name type="scientific">Candidatus Zambryskibacteria bacterium RIFCSPLOWO2_01_FULL_47_14</name>
    <dbReference type="NCBI Taxonomy" id="1802763"/>
    <lineage>
        <taxon>Bacteria</taxon>
        <taxon>Candidatus Zambryskiibacteriota</taxon>
    </lineage>
</organism>
<protein>
    <recommendedName>
        <fullName evidence="3">AAA+ ATPase domain-containing protein</fullName>
    </recommendedName>
</protein>
<accession>A0A1G2U7M9</accession>